<gene>
    <name evidence="2" type="ORF">RVIR1_01380</name>
</gene>
<keyword evidence="3" id="KW-1185">Reference proteome</keyword>
<dbReference type="Proteomes" id="UP000282483">
    <property type="component" value="Chromosome"/>
</dbReference>
<dbReference type="Gene3D" id="2.160.20.120">
    <property type="match status" value="1"/>
</dbReference>
<dbReference type="KEGG" id="rvi:RVIR1_01380"/>
<evidence type="ECO:0000313" key="3">
    <source>
        <dbReference type="Proteomes" id="UP000282483"/>
    </source>
</evidence>
<dbReference type="Pfam" id="PF10988">
    <property type="entry name" value="DUF2807"/>
    <property type="match status" value="1"/>
</dbReference>
<evidence type="ECO:0000259" key="1">
    <source>
        <dbReference type="Pfam" id="PF10988"/>
    </source>
</evidence>
<dbReference type="EMBL" id="AP018005">
    <property type="protein sequence ID" value="BBB14676.1"/>
    <property type="molecule type" value="Genomic_DNA"/>
</dbReference>
<sequence>MPVTAQTLSTPLVRKNVVVPAFSALAIQGPVNVTIDTSQTNPSIPALQIFGDPKTVSAVTWKIKNHTLYLDTKWTYRPHRGDRLTIKVNTTPAQLTQIEFNSNGRLVGQGLTGSLSLISRGNGSITLCTNKLDLKSLVTHGENNISLYHINSTDLTIQGENAGKIKIEGNVALHAINLTGNGTLLAHWVNSPYVKINASGKEKIFLAGVTNTLDAHLSEKSQLFAKQLRAENGFVETKNQAHAKVTVKQKLSALAQDNSTIYYSKSVEFLNTFTKNAGLVLSN</sequence>
<dbReference type="AlphaFoldDB" id="A0A2Z5USW0"/>
<feature type="domain" description="Putative auto-transporter adhesin head GIN" evidence="1">
    <location>
        <begin position="21"/>
        <end position="201"/>
    </location>
</feature>
<accession>A0A2Z5USW0</accession>
<protein>
    <recommendedName>
        <fullName evidence="1">Putative auto-transporter adhesin head GIN domain-containing protein</fullName>
    </recommendedName>
</protein>
<proteinExistence type="predicted"/>
<organism evidence="2 3">
    <name type="scientific">Candidatus Rickettsiella viridis</name>
    <dbReference type="NCBI Taxonomy" id="676208"/>
    <lineage>
        <taxon>Bacteria</taxon>
        <taxon>Pseudomonadati</taxon>
        <taxon>Pseudomonadota</taxon>
        <taxon>Gammaproteobacteria</taxon>
        <taxon>Legionellales</taxon>
        <taxon>Coxiellaceae</taxon>
        <taxon>Rickettsiella</taxon>
    </lineage>
</organism>
<reference evidence="2 3" key="1">
    <citation type="submission" date="2017-03" db="EMBL/GenBank/DDBJ databases">
        <title>The genome sequence of Candidatus Rickettsiella viridis.</title>
        <authorList>
            <person name="Nikoh N."/>
            <person name="Tsuchida T."/>
            <person name="Yamaguchi K."/>
            <person name="Maeda T."/>
            <person name="Shigenobu S."/>
            <person name="Fukatsu T."/>
        </authorList>
    </citation>
    <scope>NUCLEOTIDE SEQUENCE [LARGE SCALE GENOMIC DNA]</scope>
    <source>
        <strain evidence="2 3">Ap-RA04</strain>
    </source>
</reference>
<name>A0A2Z5USW0_9COXI</name>
<evidence type="ECO:0000313" key="2">
    <source>
        <dbReference type="EMBL" id="BBB14676.1"/>
    </source>
</evidence>
<dbReference type="InterPro" id="IPR021255">
    <property type="entry name" value="DUF2807"/>
</dbReference>